<gene>
    <name evidence="8" type="ORF">G3N56_13490</name>
</gene>
<dbReference type="InterPro" id="IPR058240">
    <property type="entry name" value="rSAM_sf"/>
</dbReference>
<dbReference type="Gene3D" id="3.20.20.70">
    <property type="entry name" value="Aldolase class I"/>
    <property type="match status" value="1"/>
</dbReference>
<evidence type="ECO:0000256" key="2">
    <source>
        <dbReference type="ARBA" id="ARBA00022485"/>
    </source>
</evidence>
<protein>
    <submittedName>
        <fullName evidence="8">Radical SAM protein</fullName>
    </submittedName>
</protein>
<dbReference type="PROSITE" id="PS51918">
    <property type="entry name" value="RADICAL_SAM"/>
    <property type="match status" value="1"/>
</dbReference>
<feature type="domain" description="Radical SAM core" evidence="7">
    <location>
        <begin position="26"/>
        <end position="255"/>
    </location>
</feature>
<name>A0A7K3NNH2_9BACT</name>
<organism evidence="8 9">
    <name type="scientific">Desulfolutivibrio sulfodismutans</name>
    <dbReference type="NCBI Taxonomy" id="63561"/>
    <lineage>
        <taxon>Bacteria</taxon>
        <taxon>Pseudomonadati</taxon>
        <taxon>Thermodesulfobacteriota</taxon>
        <taxon>Desulfovibrionia</taxon>
        <taxon>Desulfovibrionales</taxon>
        <taxon>Desulfovibrionaceae</taxon>
        <taxon>Desulfolutivibrio</taxon>
    </lineage>
</organism>
<dbReference type="PANTHER" id="PTHR43787">
    <property type="entry name" value="FEMO COFACTOR BIOSYNTHESIS PROTEIN NIFB-RELATED"/>
    <property type="match status" value="1"/>
</dbReference>
<dbReference type="Proteomes" id="UP000469724">
    <property type="component" value="Unassembled WGS sequence"/>
</dbReference>
<keyword evidence="6" id="KW-0411">Iron-sulfur</keyword>
<keyword evidence="9" id="KW-1185">Reference proteome</keyword>
<proteinExistence type="predicted"/>
<dbReference type="GO" id="GO:0051539">
    <property type="term" value="F:4 iron, 4 sulfur cluster binding"/>
    <property type="evidence" value="ECO:0007669"/>
    <property type="project" value="UniProtKB-KW"/>
</dbReference>
<dbReference type="InterPro" id="IPR007197">
    <property type="entry name" value="rSAM"/>
</dbReference>
<dbReference type="AlphaFoldDB" id="A0A7K3NNH2"/>
<comment type="caution">
    <text evidence="8">The sequence shown here is derived from an EMBL/GenBank/DDBJ whole genome shotgun (WGS) entry which is preliminary data.</text>
</comment>
<dbReference type="InterPro" id="IPR013785">
    <property type="entry name" value="Aldolase_TIM"/>
</dbReference>
<sequence length="341" mass="36264">MSRCIAGQRTRGREKDIFKYVFGPVRSGRLGLSLGLDLLGARICSFDCLYCEVGATDALTLAQKPYVPAKRLLGELSAFAASMPPAFDVVTLGGLGEPCLNTDMDLIITGCREIFPGVPVAVLTNSSLLSQAAVRRRLALADIVLPSMDTLVPGEFAALNRPHPDLSLSAIRQGLLDFRSEYSGRLCLEILLVGGINDTAENLDALTDFCRELRPDRVDVVTMTRPGAYATAQAAPPDTLARFRAVLGAAVSGGDMGHGPAALRSRVATAALAGAPSRPAADPEETMARVAASLGRRPQTVKQLSVALGLPEDDISRAVTTLVHEKKIQARAELDHVFYQG</sequence>
<dbReference type="CDD" id="cd01335">
    <property type="entry name" value="Radical_SAM"/>
    <property type="match status" value="1"/>
</dbReference>
<evidence type="ECO:0000313" key="9">
    <source>
        <dbReference type="Proteomes" id="UP000469724"/>
    </source>
</evidence>
<evidence type="ECO:0000256" key="6">
    <source>
        <dbReference type="ARBA" id="ARBA00023014"/>
    </source>
</evidence>
<dbReference type="PANTHER" id="PTHR43787:SF11">
    <property type="entry name" value="UPF0026 PROTEIN SLR1464"/>
    <property type="match status" value="1"/>
</dbReference>
<dbReference type="SUPFAM" id="SSF102114">
    <property type="entry name" value="Radical SAM enzymes"/>
    <property type="match status" value="1"/>
</dbReference>
<dbReference type="GO" id="GO:0046872">
    <property type="term" value="F:metal ion binding"/>
    <property type="evidence" value="ECO:0007669"/>
    <property type="project" value="UniProtKB-KW"/>
</dbReference>
<evidence type="ECO:0000313" key="8">
    <source>
        <dbReference type="EMBL" id="NDY57744.1"/>
    </source>
</evidence>
<evidence type="ECO:0000256" key="1">
    <source>
        <dbReference type="ARBA" id="ARBA00001966"/>
    </source>
</evidence>
<evidence type="ECO:0000256" key="5">
    <source>
        <dbReference type="ARBA" id="ARBA00023004"/>
    </source>
</evidence>
<keyword evidence="2" id="KW-0004">4Fe-4S</keyword>
<comment type="cofactor">
    <cofactor evidence="1">
        <name>[4Fe-4S] cluster</name>
        <dbReference type="ChEBI" id="CHEBI:49883"/>
    </cofactor>
</comment>
<evidence type="ECO:0000256" key="4">
    <source>
        <dbReference type="ARBA" id="ARBA00022723"/>
    </source>
</evidence>
<keyword evidence="4" id="KW-0479">Metal-binding</keyword>
<dbReference type="SFLD" id="SFLDG01083">
    <property type="entry name" value="Uncharacterised_Radical_SAM_Su"/>
    <property type="match status" value="1"/>
</dbReference>
<reference evidence="8 9" key="1">
    <citation type="submission" date="2020-02" db="EMBL/GenBank/DDBJ databases">
        <title>Comparative genomics of sulfur disproportionating microorganisms.</title>
        <authorList>
            <person name="Ward L.M."/>
            <person name="Bertran E."/>
            <person name="Johnston D.T."/>
        </authorList>
    </citation>
    <scope>NUCLEOTIDE SEQUENCE [LARGE SCALE GENOMIC DNA]</scope>
    <source>
        <strain evidence="8 9">DSM 3696</strain>
    </source>
</reference>
<keyword evidence="5" id="KW-0408">Iron</keyword>
<dbReference type="InterPro" id="IPR040084">
    <property type="entry name" value="GTPase_Obg"/>
</dbReference>
<keyword evidence="3" id="KW-0949">S-adenosyl-L-methionine</keyword>
<dbReference type="EMBL" id="JAAGRQ010000060">
    <property type="protein sequence ID" value="NDY57744.1"/>
    <property type="molecule type" value="Genomic_DNA"/>
</dbReference>
<dbReference type="SFLD" id="SFLDS00029">
    <property type="entry name" value="Radical_SAM"/>
    <property type="match status" value="1"/>
</dbReference>
<evidence type="ECO:0000259" key="7">
    <source>
        <dbReference type="PROSITE" id="PS51918"/>
    </source>
</evidence>
<evidence type="ECO:0000256" key="3">
    <source>
        <dbReference type="ARBA" id="ARBA00022691"/>
    </source>
</evidence>
<accession>A0A7K3NNH2</accession>
<dbReference type="GO" id="GO:0003824">
    <property type="term" value="F:catalytic activity"/>
    <property type="evidence" value="ECO:0007669"/>
    <property type="project" value="InterPro"/>
</dbReference>